<evidence type="ECO:0000256" key="1">
    <source>
        <dbReference type="ARBA" id="ARBA00022741"/>
    </source>
</evidence>
<dbReference type="AlphaFoldDB" id="A0A250VTB4"/>
<dbReference type="PROSITE" id="PS50043">
    <property type="entry name" value="HTH_LUXR_2"/>
    <property type="match status" value="1"/>
</dbReference>
<gene>
    <name evidence="5" type="ORF">SO3561_09048</name>
</gene>
<keyword evidence="6" id="KW-1185">Reference proteome</keyword>
<evidence type="ECO:0000256" key="3">
    <source>
        <dbReference type="SAM" id="MobiDB-lite"/>
    </source>
</evidence>
<keyword evidence="2" id="KW-0067">ATP-binding</keyword>
<evidence type="ECO:0000313" key="5">
    <source>
        <dbReference type="EMBL" id="GAX57478.1"/>
    </source>
</evidence>
<dbReference type="GO" id="GO:0003677">
    <property type="term" value="F:DNA binding"/>
    <property type="evidence" value="ECO:0007669"/>
    <property type="project" value="InterPro"/>
</dbReference>
<dbReference type="SUPFAM" id="SSF46894">
    <property type="entry name" value="C-terminal effector domain of the bipartite response regulators"/>
    <property type="match status" value="1"/>
</dbReference>
<dbReference type="InterPro" id="IPR027417">
    <property type="entry name" value="P-loop_NTPase"/>
</dbReference>
<dbReference type="InterPro" id="IPR016032">
    <property type="entry name" value="Sig_transdc_resp-reg_C-effctor"/>
</dbReference>
<dbReference type="GO" id="GO:0006355">
    <property type="term" value="P:regulation of DNA-templated transcription"/>
    <property type="evidence" value="ECO:0007669"/>
    <property type="project" value="InterPro"/>
</dbReference>
<reference evidence="6" key="1">
    <citation type="submission" date="2017-05" db="EMBL/GenBank/DDBJ databases">
        <title>Streptomyces olivochromogenes NBRC 3561 whole genome shotgun sequence.</title>
        <authorList>
            <person name="Dohra H."/>
            <person name="Kodani S."/>
        </authorList>
    </citation>
    <scope>NUCLEOTIDE SEQUENCE [LARGE SCALE GENOMIC DNA]</scope>
    <source>
        <strain evidence="6">NBRC 3561</strain>
    </source>
</reference>
<dbReference type="SMART" id="SM00421">
    <property type="entry name" value="HTH_LUXR"/>
    <property type="match status" value="1"/>
</dbReference>
<dbReference type="GO" id="GO:0005524">
    <property type="term" value="F:ATP binding"/>
    <property type="evidence" value="ECO:0007669"/>
    <property type="project" value="UniProtKB-KW"/>
</dbReference>
<dbReference type="STRING" id="1963.AQJ27_44310"/>
<organism evidence="5 6">
    <name type="scientific">Streptomyces olivochromogenes</name>
    <dbReference type="NCBI Taxonomy" id="1963"/>
    <lineage>
        <taxon>Bacteria</taxon>
        <taxon>Bacillati</taxon>
        <taxon>Actinomycetota</taxon>
        <taxon>Actinomycetes</taxon>
        <taxon>Kitasatosporales</taxon>
        <taxon>Streptomycetaceae</taxon>
        <taxon>Streptomyces</taxon>
    </lineage>
</organism>
<dbReference type="GO" id="GO:0004016">
    <property type="term" value="F:adenylate cyclase activity"/>
    <property type="evidence" value="ECO:0007669"/>
    <property type="project" value="TreeGrafter"/>
</dbReference>
<dbReference type="RefSeq" id="WP_079065744.1">
    <property type="nucleotide sequence ID" value="NZ_BDQI01000036.1"/>
</dbReference>
<dbReference type="SUPFAM" id="SSF52540">
    <property type="entry name" value="P-loop containing nucleoside triphosphate hydrolases"/>
    <property type="match status" value="1"/>
</dbReference>
<dbReference type="CDD" id="cd06170">
    <property type="entry name" value="LuxR_C_like"/>
    <property type="match status" value="1"/>
</dbReference>
<comment type="caution">
    <text evidence="5">The sequence shown here is derived from an EMBL/GenBank/DDBJ whole genome shotgun (WGS) entry which is preliminary data.</text>
</comment>
<protein>
    <submittedName>
        <fullName evidence="5">Helix-turn-helix transcriptional regulator</fullName>
    </submittedName>
</protein>
<proteinExistence type="predicted"/>
<dbReference type="GO" id="GO:0005737">
    <property type="term" value="C:cytoplasm"/>
    <property type="evidence" value="ECO:0007669"/>
    <property type="project" value="TreeGrafter"/>
</dbReference>
<accession>A0A250VTB4</accession>
<dbReference type="Pfam" id="PF13191">
    <property type="entry name" value="AAA_16"/>
    <property type="match status" value="1"/>
</dbReference>
<dbReference type="Gene3D" id="1.10.10.10">
    <property type="entry name" value="Winged helix-like DNA-binding domain superfamily/Winged helix DNA-binding domain"/>
    <property type="match status" value="1"/>
</dbReference>
<keyword evidence="1" id="KW-0547">Nucleotide-binding</keyword>
<dbReference type="Proteomes" id="UP000217446">
    <property type="component" value="Unassembled WGS sequence"/>
</dbReference>
<name>A0A250VTB4_STROL</name>
<evidence type="ECO:0000256" key="2">
    <source>
        <dbReference type="ARBA" id="ARBA00022840"/>
    </source>
</evidence>
<dbReference type="InterPro" id="IPR000792">
    <property type="entry name" value="Tscrpt_reg_LuxR_C"/>
</dbReference>
<dbReference type="EMBL" id="BDQI01000036">
    <property type="protein sequence ID" value="GAX57478.1"/>
    <property type="molecule type" value="Genomic_DNA"/>
</dbReference>
<feature type="domain" description="HTH luxR-type" evidence="4">
    <location>
        <begin position="858"/>
        <end position="923"/>
    </location>
</feature>
<evidence type="ECO:0000313" key="6">
    <source>
        <dbReference type="Proteomes" id="UP000217446"/>
    </source>
</evidence>
<dbReference type="PANTHER" id="PTHR16305:SF35">
    <property type="entry name" value="TRANSCRIPTIONAL ACTIVATOR DOMAIN"/>
    <property type="match status" value="1"/>
</dbReference>
<dbReference type="Gene3D" id="3.40.50.300">
    <property type="entry name" value="P-loop containing nucleotide triphosphate hydrolases"/>
    <property type="match status" value="1"/>
</dbReference>
<feature type="region of interest" description="Disordered" evidence="3">
    <location>
        <begin position="333"/>
        <end position="358"/>
    </location>
</feature>
<dbReference type="PRINTS" id="PR00038">
    <property type="entry name" value="HTHLUXR"/>
</dbReference>
<dbReference type="Pfam" id="PF00196">
    <property type="entry name" value="GerE"/>
    <property type="match status" value="1"/>
</dbReference>
<dbReference type="InterPro" id="IPR036388">
    <property type="entry name" value="WH-like_DNA-bd_sf"/>
</dbReference>
<dbReference type="PANTHER" id="PTHR16305">
    <property type="entry name" value="TESTICULAR SOLUBLE ADENYLYL CYCLASE"/>
    <property type="match status" value="1"/>
</dbReference>
<dbReference type="InterPro" id="IPR041664">
    <property type="entry name" value="AAA_16"/>
</dbReference>
<evidence type="ECO:0000259" key="4">
    <source>
        <dbReference type="PROSITE" id="PS50043"/>
    </source>
</evidence>
<feature type="compositionally biased region" description="Basic and acidic residues" evidence="3">
    <location>
        <begin position="339"/>
        <end position="358"/>
    </location>
</feature>
<sequence>MREAADLPGWRRAAELTGRRGECGVLDRLIGAVRGGESRALVVTGEPGVGKTALLEYLAVQALGCRVVRAAGVQSEMELAFAGLHQLCAPLLDRLEHLPGPQRDALRTAFGMSEGPAPNRFLVGLAVLGLLSEVAEQRPLICLIDDEQWLDRASAQVLAFVARRLGAESMGLVFAARTVHGDLAGVPELVVEGLREADARALLDAVLTGPIDARVRDQIVFEARGNPLALLELTRGLTPAELAGGFGLPGLMPLSGSIEESFLRRVGALPQQSRRLLLIAAADPSGDPALVWRAAGRLGTGTDAAAPAIEAGLVEFGTRVRFRHPLARSAAYRSASAQDRQEAHRALAEATDPRLDPDRRAWHRAQAAPGPDEDVAAELEHSAGRARARGGTAAAAAFLKQAALLTLDPAGRAGRALDAVQATIQAGAFDVASELLAMAESGQLSDFQQARVDMMRAQLAFNTSRGGDAPALLLTAAERLRPIDASLSRAAYLDALLGAIFAGRLAGPGGDVLEVARAAGAAPPPRHAPRAPDLLLDGTAATLDVGYAAGVPVLRRALADFGAGMSVEEELRRMYLACITAMRLWDDDSWETLSARYIRLARETGTLSELPLALTARAYVLLFAGDLPGAASLSDELQAVKEATGSGLASYSAMGLAALRGDETGACAVIDATLEDVTTRGEGIGVTYAEWAKAALNNGLGHYDKAMAAGLRATAYDNDPAGICWPLVELIEAAARCGTPEAATDACRRLSEMADASGTDWILGARARSRALLSEGDAAERLYREAISHFAKTRLRVDLARAHLLYGEWLRRERRRNDAREQLRTAHGMLETMGMSAFAERAGRELRAAGGTAHKRTAPARHEELTAQEGQIARMARDGLSNPEIGTRLFISARTVQYHLRKVFTKLGITSRSQLDRVLPSSPGGA</sequence>